<feature type="domain" description="Cytochrome b5 heme-binding" evidence="9">
    <location>
        <begin position="507"/>
        <end position="583"/>
    </location>
</feature>
<reference evidence="10 11" key="1">
    <citation type="submission" date="2014-04" db="EMBL/GenBank/DDBJ databases">
        <authorList>
            <consortium name="DOE Joint Genome Institute"/>
            <person name="Kuo A."/>
            <person name="Kohler A."/>
            <person name="Nagy L.G."/>
            <person name="Floudas D."/>
            <person name="Copeland A."/>
            <person name="Barry K.W."/>
            <person name="Cichocki N."/>
            <person name="Veneault-Fourrey C."/>
            <person name="LaButti K."/>
            <person name="Lindquist E.A."/>
            <person name="Lipzen A."/>
            <person name="Lundell T."/>
            <person name="Morin E."/>
            <person name="Murat C."/>
            <person name="Sun H."/>
            <person name="Tunlid A."/>
            <person name="Henrissat B."/>
            <person name="Grigoriev I.V."/>
            <person name="Hibbett D.S."/>
            <person name="Martin F."/>
            <person name="Nordberg H.P."/>
            <person name="Cantor M.N."/>
            <person name="Hua S.X."/>
        </authorList>
    </citation>
    <scope>NUCLEOTIDE SEQUENCE [LARGE SCALE GENOMIC DNA]</scope>
    <source>
        <strain evidence="10 11">Foug A</strain>
    </source>
</reference>
<protein>
    <recommendedName>
        <fullName evidence="9">Cytochrome b5 heme-binding domain-containing protein</fullName>
    </recommendedName>
</protein>
<keyword evidence="3" id="KW-0285">Flavoprotein</keyword>
<evidence type="ECO:0000256" key="3">
    <source>
        <dbReference type="ARBA" id="ARBA00022630"/>
    </source>
</evidence>
<evidence type="ECO:0000259" key="9">
    <source>
        <dbReference type="PROSITE" id="PS50255"/>
    </source>
</evidence>
<dbReference type="PROSITE" id="PS00191">
    <property type="entry name" value="CYTOCHROME_B5_1"/>
    <property type="match status" value="1"/>
</dbReference>
<dbReference type="PROSITE" id="PS50255">
    <property type="entry name" value="CYTOCHROME_B5_2"/>
    <property type="match status" value="1"/>
</dbReference>
<evidence type="ECO:0000256" key="6">
    <source>
        <dbReference type="ARBA" id="ARBA00023002"/>
    </source>
</evidence>
<dbReference type="InterPro" id="IPR036188">
    <property type="entry name" value="FAD/NAD-bd_sf"/>
</dbReference>
<dbReference type="InterPro" id="IPR027477">
    <property type="entry name" value="Succ_DH/fumarate_Rdtase_cat_sf"/>
</dbReference>
<evidence type="ECO:0000256" key="4">
    <source>
        <dbReference type="ARBA" id="ARBA00022723"/>
    </source>
</evidence>
<dbReference type="Gene3D" id="3.50.50.60">
    <property type="entry name" value="FAD/NAD(P)-binding domain"/>
    <property type="match status" value="1"/>
</dbReference>
<dbReference type="NCBIfam" id="TIGR01813">
    <property type="entry name" value="flavo_cyto_c"/>
    <property type="match status" value="1"/>
</dbReference>
<proteinExistence type="predicted"/>
<dbReference type="InterPro" id="IPR018506">
    <property type="entry name" value="Cyt_B5_heme-BS"/>
</dbReference>
<dbReference type="FunCoup" id="A0A0C3D0Q3">
    <property type="interactions" value="11"/>
</dbReference>
<dbReference type="PANTHER" id="PTHR43400">
    <property type="entry name" value="FUMARATE REDUCTASE"/>
    <property type="match status" value="1"/>
</dbReference>
<dbReference type="GO" id="GO:0010181">
    <property type="term" value="F:FMN binding"/>
    <property type="evidence" value="ECO:0007669"/>
    <property type="project" value="InterPro"/>
</dbReference>
<dbReference type="GO" id="GO:0016491">
    <property type="term" value="F:oxidoreductase activity"/>
    <property type="evidence" value="ECO:0007669"/>
    <property type="project" value="UniProtKB-KW"/>
</dbReference>
<dbReference type="PANTHER" id="PTHR43400:SF1">
    <property type="entry name" value="FUMARATE REDUCTASE"/>
    <property type="match status" value="1"/>
</dbReference>
<dbReference type="InterPro" id="IPR036400">
    <property type="entry name" value="Cyt_B5-like_heme/steroid_sf"/>
</dbReference>
<keyword evidence="6" id="KW-0560">Oxidoreductase</keyword>
<dbReference type="Pfam" id="PF00173">
    <property type="entry name" value="Cyt-b5"/>
    <property type="match status" value="1"/>
</dbReference>
<dbReference type="AlphaFoldDB" id="A0A0C3D0Q3"/>
<dbReference type="Gene3D" id="3.90.700.10">
    <property type="entry name" value="Succinate dehydrogenase/fumarate reductase flavoprotein, catalytic domain"/>
    <property type="match status" value="1"/>
</dbReference>
<evidence type="ECO:0000256" key="5">
    <source>
        <dbReference type="ARBA" id="ARBA00022827"/>
    </source>
</evidence>
<dbReference type="InterPro" id="IPR003953">
    <property type="entry name" value="FAD-dep_OxRdtase_2_FAD-bd"/>
</dbReference>
<keyword evidence="4" id="KW-0479">Metal-binding</keyword>
<reference evidence="11" key="2">
    <citation type="submission" date="2015-01" db="EMBL/GenBank/DDBJ databases">
        <title>Evolutionary Origins and Diversification of the Mycorrhizal Mutualists.</title>
        <authorList>
            <consortium name="DOE Joint Genome Institute"/>
            <consortium name="Mycorrhizal Genomics Consortium"/>
            <person name="Kohler A."/>
            <person name="Kuo A."/>
            <person name="Nagy L.G."/>
            <person name="Floudas D."/>
            <person name="Copeland A."/>
            <person name="Barry K.W."/>
            <person name="Cichocki N."/>
            <person name="Veneault-Fourrey C."/>
            <person name="LaButti K."/>
            <person name="Lindquist E.A."/>
            <person name="Lipzen A."/>
            <person name="Lundell T."/>
            <person name="Morin E."/>
            <person name="Murat C."/>
            <person name="Riley R."/>
            <person name="Ohm R."/>
            <person name="Sun H."/>
            <person name="Tunlid A."/>
            <person name="Henrissat B."/>
            <person name="Grigoriev I.V."/>
            <person name="Hibbett D.S."/>
            <person name="Martin F."/>
        </authorList>
    </citation>
    <scope>NUCLEOTIDE SEQUENCE [LARGE SCALE GENOMIC DNA]</scope>
    <source>
        <strain evidence="11">Foug A</strain>
    </source>
</reference>
<comment type="cofactor">
    <cofactor evidence="1">
        <name>FAD</name>
        <dbReference type="ChEBI" id="CHEBI:57692"/>
    </cofactor>
</comment>
<dbReference type="EMBL" id="KN822155">
    <property type="protein sequence ID" value="KIM54415.1"/>
    <property type="molecule type" value="Genomic_DNA"/>
</dbReference>
<feature type="region of interest" description="Disordered" evidence="8">
    <location>
        <begin position="478"/>
        <end position="507"/>
    </location>
</feature>
<dbReference type="STRING" id="1036808.A0A0C3D0Q3"/>
<dbReference type="PRINTS" id="PR00363">
    <property type="entry name" value="CYTOCHROMEB5"/>
</dbReference>
<dbReference type="InterPro" id="IPR001199">
    <property type="entry name" value="Cyt_B5-like_heme/steroid-bd"/>
</dbReference>
<dbReference type="Pfam" id="PF00890">
    <property type="entry name" value="FAD_binding_2"/>
    <property type="match status" value="1"/>
</dbReference>
<dbReference type="GO" id="GO:0046872">
    <property type="term" value="F:metal ion binding"/>
    <property type="evidence" value="ECO:0007669"/>
    <property type="project" value="UniProtKB-KW"/>
</dbReference>
<evidence type="ECO:0000256" key="2">
    <source>
        <dbReference type="ARBA" id="ARBA00022617"/>
    </source>
</evidence>
<dbReference type="GO" id="GO:0020037">
    <property type="term" value="F:heme binding"/>
    <property type="evidence" value="ECO:0007669"/>
    <property type="project" value="InterPro"/>
</dbReference>
<dbReference type="SMART" id="SM01117">
    <property type="entry name" value="Cyt-b5"/>
    <property type="match status" value="1"/>
</dbReference>
<dbReference type="OrthoDB" id="10254877at2759"/>
<evidence type="ECO:0000256" key="8">
    <source>
        <dbReference type="SAM" id="MobiDB-lite"/>
    </source>
</evidence>
<dbReference type="InterPro" id="IPR050315">
    <property type="entry name" value="FAD-oxidoreductase_2"/>
</dbReference>
<dbReference type="HOGENOM" id="CLU_011398_4_5_1"/>
<keyword evidence="2" id="KW-0349">Heme</keyword>
<evidence type="ECO:0000313" key="11">
    <source>
        <dbReference type="Proteomes" id="UP000053989"/>
    </source>
</evidence>
<dbReference type="SUPFAM" id="SSF55856">
    <property type="entry name" value="Cytochrome b5-like heme/steroid binding domain"/>
    <property type="match status" value="1"/>
</dbReference>
<gene>
    <name evidence="10" type="ORF">SCLCIDRAFT_1222019</name>
</gene>
<keyword evidence="5" id="KW-0274">FAD</keyword>
<name>A0A0C3D0Q3_9AGAM</name>
<dbReference type="InterPro" id="IPR010960">
    <property type="entry name" value="Flavocytochrome_c"/>
</dbReference>
<dbReference type="Gene3D" id="3.10.120.10">
    <property type="entry name" value="Cytochrome b5-like heme/steroid binding domain"/>
    <property type="match status" value="1"/>
</dbReference>
<dbReference type="InParanoid" id="A0A0C3D0Q3"/>
<evidence type="ECO:0000256" key="1">
    <source>
        <dbReference type="ARBA" id="ARBA00001974"/>
    </source>
</evidence>
<evidence type="ECO:0000256" key="7">
    <source>
        <dbReference type="ARBA" id="ARBA00023004"/>
    </source>
</evidence>
<accession>A0A0C3D0Q3</accession>
<keyword evidence="11" id="KW-1185">Reference proteome</keyword>
<evidence type="ECO:0000313" key="10">
    <source>
        <dbReference type="EMBL" id="KIM54415.1"/>
    </source>
</evidence>
<sequence>MAQVIVVGGGLAGLSAAHTLLERGANVLLLDKQGFMGGNSTKATSGINGAGTQTQQELGIPDNAKIFFEDTKRSARDLARDDLIQVLTGRSGDAVNWLQNKFGLDLSKVARLGGHSQPRTHRGNAQFPGMVITYAQMERLEDLAVSQPDRVKVYKKARVTRLLKDESGAILGVEYIRSGKTETAYGPVILATGGYAADFTPDSLLKKHRPEYYDLPTTNGDHCTGDGQKMAMAIGANAVDLEKVQVHPTGLVDPNEPDAKVKFLAAEALRGVGGLLLDKNGDRFVDELQHRDFVTGKIWENGKYPIRLVLNGQASKEIEWHCKHYVGRGLMKRFESGEALAKEMGISPQYLKQTFDKYNSGAKANRDPFGKKFFSSGDWTMNDHFNVAIMTPVLHYTMGGLEIDPESRVVGKDGKPIPGLFAAGEIAGGVHGANRLGGSSLLGCVVFGRVSGDSAAAFLLQTTGKLVEKAGGRLGALAGQLASQPPPSESISASAATTAPSSSPSTSKEFTLADVAKHNKKDDVWVIVDGQVLDVTSFLPDHPGGEKAILLYAGRDATEEFNMLHDPKVIPRYAPDAVIGVLKK</sequence>
<dbReference type="SUPFAM" id="SSF56425">
    <property type="entry name" value="Succinate dehydrogenase/fumarate reductase flavoprotein, catalytic domain"/>
    <property type="match status" value="1"/>
</dbReference>
<organism evidence="10 11">
    <name type="scientific">Scleroderma citrinum Foug A</name>
    <dbReference type="NCBI Taxonomy" id="1036808"/>
    <lineage>
        <taxon>Eukaryota</taxon>
        <taxon>Fungi</taxon>
        <taxon>Dikarya</taxon>
        <taxon>Basidiomycota</taxon>
        <taxon>Agaricomycotina</taxon>
        <taxon>Agaricomycetes</taxon>
        <taxon>Agaricomycetidae</taxon>
        <taxon>Boletales</taxon>
        <taxon>Sclerodermatineae</taxon>
        <taxon>Sclerodermataceae</taxon>
        <taxon>Scleroderma</taxon>
    </lineage>
</organism>
<dbReference type="Proteomes" id="UP000053989">
    <property type="component" value="Unassembled WGS sequence"/>
</dbReference>
<keyword evidence="7" id="KW-0408">Iron</keyword>
<dbReference type="SUPFAM" id="SSF51905">
    <property type="entry name" value="FAD/NAD(P)-binding domain"/>
    <property type="match status" value="1"/>
</dbReference>